<dbReference type="InterPro" id="IPR033762">
    <property type="entry name" value="MCM_OB"/>
</dbReference>
<dbReference type="InterPro" id="IPR012340">
    <property type="entry name" value="NA-bd_OB-fold"/>
</dbReference>
<dbReference type="EMBL" id="BRXU01000007">
    <property type="protein sequence ID" value="GLC52962.1"/>
    <property type="molecule type" value="Genomic_DNA"/>
</dbReference>
<evidence type="ECO:0000313" key="21">
    <source>
        <dbReference type="Proteomes" id="UP001165080"/>
    </source>
</evidence>
<evidence type="ECO:0000256" key="9">
    <source>
        <dbReference type="ARBA" id="ARBA00022801"/>
    </source>
</evidence>
<keyword evidence="5" id="KW-0235">DNA replication</keyword>
<dbReference type="GO" id="GO:0017116">
    <property type="term" value="F:single-stranded DNA helicase activity"/>
    <property type="evidence" value="ECO:0007669"/>
    <property type="project" value="TreeGrafter"/>
</dbReference>
<dbReference type="FunFam" id="2.20.28.10:FF:000002">
    <property type="entry name" value="DNA helicase"/>
    <property type="match status" value="1"/>
</dbReference>
<keyword evidence="12" id="KW-0067">ATP-binding</keyword>
<evidence type="ECO:0000256" key="4">
    <source>
        <dbReference type="ARBA" id="ARBA00018925"/>
    </source>
</evidence>
<dbReference type="Pfam" id="PF17207">
    <property type="entry name" value="MCM_OB"/>
    <property type="match status" value="1"/>
</dbReference>
<keyword evidence="15" id="KW-0131">Cell cycle</keyword>
<evidence type="ECO:0000259" key="19">
    <source>
        <dbReference type="PROSITE" id="PS50051"/>
    </source>
</evidence>
<dbReference type="Pfam" id="PF17855">
    <property type="entry name" value="MCM_lid"/>
    <property type="match status" value="1"/>
</dbReference>
<evidence type="ECO:0000256" key="16">
    <source>
        <dbReference type="ARBA" id="ARBA00047995"/>
    </source>
</evidence>
<dbReference type="GO" id="GO:0005524">
    <property type="term" value="F:ATP binding"/>
    <property type="evidence" value="ECO:0007669"/>
    <property type="project" value="UniProtKB-KW"/>
</dbReference>
<dbReference type="GO" id="GO:0003697">
    <property type="term" value="F:single-stranded DNA binding"/>
    <property type="evidence" value="ECO:0007669"/>
    <property type="project" value="TreeGrafter"/>
</dbReference>
<dbReference type="InterPro" id="IPR031327">
    <property type="entry name" value="MCM"/>
</dbReference>
<dbReference type="SMART" id="SM00350">
    <property type="entry name" value="MCM"/>
    <property type="match status" value="1"/>
</dbReference>
<dbReference type="GO" id="GO:0016787">
    <property type="term" value="F:hydrolase activity"/>
    <property type="evidence" value="ECO:0007669"/>
    <property type="project" value="UniProtKB-KW"/>
</dbReference>
<reference evidence="20 21" key="1">
    <citation type="journal article" date="2023" name="Commun. Biol.">
        <title>Reorganization of the ancestral sex-determining regions during the evolution of trioecy in Pleodorina starrii.</title>
        <authorList>
            <person name="Takahashi K."/>
            <person name="Suzuki S."/>
            <person name="Kawai-Toyooka H."/>
            <person name="Yamamoto K."/>
            <person name="Hamaji T."/>
            <person name="Ootsuki R."/>
            <person name="Yamaguchi H."/>
            <person name="Kawachi M."/>
            <person name="Higashiyama T."/>
            <person name="Nozaki H."/>
        </authorList>
    </citation>
    <scope>NUCLEOTIDE SEQUENCE [LARGE SCALE GENOMIC DNA]</scope>
    <source>
        <strain evidence="20 21">NIES-4479</strain>
    </source>
</reference>
<dbReference type="FunFam" id="3.40.50.300:FF:000138">
    <property type="entry name" value="DNA helicase"/>
    <property type="match status" value="1"/>
</dbReference>
<dbReference type="GO" id="GO:0042555">
    <property type="term" value="C:MCM complex"/>
    <property type="evidence" value="ECO:0007669"/>
    <property type="project" value="InterPro"/>
</dbReference>
<dbReference type="Pfam" id="PF12619">
    <property type="entry name" value="MCM2_N"/>
    <property type="match status" value="1"/>
</dbReference>
<evidence type="ECO:0000256" key="11">
    <source>
        <dbReference type="ARBA" id="ARBA00022833"/>
    </source>
</evidence>
<evidence type="ECO:0000256" key="13">
    <source>
        <dbReference type="ARBA" id="ARBA00023125"/>
    </source>
</evidence>
<dbReference type="InterPro" id="IPR059098">
    <property type="entry name" value="WHD_MCM2"/>
</dbReference>
<feature type="compositionally biased region" description="Acidic residues" evidence="18">
    <location>
        <begin position="12"/>
        <end position="30"/>
    </location>
</feature>
<keyword evidence="14" id="KW-0539">Nucleus</keyword>
<sequence length="894" mass="100870">MDGEANPLDQYEPVDNEVVDEEDEGEDLMENMERDYQPQPHLDNYDPEGLDDEEVEDGVEDAAAARLAAEEELNRRDARQMRPRRTLPDFMMADEDDDPRREDFNRRRKRRASIDIAPSETHDIPLDLDIEEVKGRLTEWIAQEQVATEIKRRFRHFLRNYPNDNPNAQPPAGGGRQPETYMERIRAMAKDNKRSLELEYSHWAEFQPTLSIWVADAPRQMLEYMDEAATEVVEKVFSEQFFDMWRAYGEEYQVHVRLVGLPISDSLRDLRNYHLNCLVRVAGVVTRRTGVFPQLRLIKYDCIKCGYVLGPFAMHTETEVKPNACPSCQSKGPFMVNSSETVYRDYQKLTLQESPGSVPAGRLPRHKEVILTHDLIDCARPGEEIEVTGMYVYGYDASLNIKNSFPVFSTHIEANFVSKREDIYSMHALTDDDKARVLELSRDPRIGQRIIKSMAPSIYGHEYIKTALALSLMGGVEKSPSPAYRLRGDINVLLLGDPGVAKSQFLKYLEKTAPRAVYTTGKGASAVGLTAAVQRDPITKEWTLEGGALVLADKGVCLIDEFDKMNDQDRVSIHEAMEQQSISISKAGIVTQLQARCAVIAAANPVGGRYDPSRTLAENVELSDPILSRFDVLAVVRDIVDPVNDEKLATFVVANHIKSHPVRVAREQEAREAGLQPSEEEEAAAAAASHLDPDILPQDLLRKYVTYAKQNCRPTLQEADYDRILRLYAALRQEGALTHGMPVAVRHLESVVRMSEASARMHLRDYVADHDINVAIKMMVQSFIGSQKFTVQQTLERKFSRYLTLPQDYHSLLMSLLRQALRGAQREQAMASGEQQTRGSAGGKQGVKIAARILEDKARELEISDVASLYSSAMFRNSGFAYDNVANVITYTHT</sequence>
<keyword evidence="11" id="KW-0862">Zinc</keyword>
<dbReference type="PROSITE" id="PS50051">
    <property type="entry name" value="MCM_2"/>
    <property type="match status" value="1"/>
</dbReference>
<evidence type="ECO:0000256" key="14">
    <source>
        <dbReference type="ARBA" id="ARBA00023242"/>
    </source>
</evidence>
<dbReference type="InterPro" id="IPR027417">
    <property type="entry name" value="P-loop_NTPase"/>
</dbReference>
<name>A0A9W6F1J7_9CHLO</name>
<comment type="catalytic activity">
    <reaction evidence="16">
        <text>ATP + H2O = ADP + phosphate + H(+)</text>
        <dbReference type="Rhea" id="RHEA:13065"/>
        <dbReference type="ChEBI" id="CHEBI:15377"/>
        <dbReference type="ChEBI" id="CHEBI:15378"/>
        <dbReference type="ChEBI" id="CHEBI:30616"/>
        <dbReference type="ChEBI" id="CHEBI:43474"/>
        <dbReference type="ChEBI" id="CHEBI:456216"/>
        <dbReference type="EC" id="3.6.4.12"/>
    </reaction>
</comment>
<keyword evidence="7" id="KW-0547">Nucleotide-binding</keyword>
<protein>
    <recommendedName>
        <fullName evidence="4">DNA replication licensing factor MCM2</fullName>
        <ecNumber evidence="3">3.6.4.12</ecNumber>
    </recommendedName>
    <alternativeName>
        <fullName evidence="17">DNA replication licensing factor mcm2</fullName>
    </alternativeName>
</protein>
<feature type="region of interest" description="Disordered" evidence="18">
    <location>
        <begin position="1"/>
        <end position="108"/>
    </location>
</feature>
<evidence type="ECO:0000256" key="17">
    <source>
        <dbReference type="ARBA" id="ARBA00074927"/>
    </source>
</evidence>
<dbReference type="InterPro" id="IPR001208">
    <property type="entry name" value="MCM_dom"/>
</dbReference>
<keyword evidence="8" id="KW-0863">Zinc-finger</keyword>
<proteinExistence type="inferred from homology"/>
<feature type="domain" description="MCM C-terminal AAA(+) ATPase" evidence="19">
    <location>
        <begin position="446"/>
        <end position="652"/>
    </location>
</feature>
<dbReference type="SUPFAM" id="SSF50249">
    <property type="entry name" value="Nucleic acid-binding proteins"/>
    <property type="match status" value="1"/>
</dbReference>
<comment type="similarity">
    <text evidence="2">Belongs to the MCM family.</text>
</comment>
<dbReference type="OrthoDB" id="844at2759"/>
<dbReference type="AlphaFoldDB" id="A0A9W6F1J7"/>
<dbReference type="InterPro" id="IPR008045">
    <property type="entry name" value="MCM2"/>
</dbReference>
<evidence type="ECO:0000256" key="8">
    <source>
        <dbReference type="ARBA" id="ARBA00022771"/>
    </source>
</evidence>
<dbReference type="InterPro" id="IPR027925">
    <property type="entry name" value="MCM_N"/>
</dbReference>
<comment type="caution">
    <text evidence="20">The sequence shown here is derived from an EMBL/GenBank/DDBJ whole genome shotgun (WGS) entry which is preliminary data.</text>
</comment>
<keyword evidence="10" id="KW-0347">Helicase</keyword>
<dbReference type="GO" id="GO:0005634">
    <property type="term" value="C:nucleus"/>
    <property type="evidence" value="ECO:0007669"/>
    <property type="project" value="UniProtKB-SubCell"/>
</dbReference>
<evidence type="ECO:0000256" key="3">
    <source>
        <dbReference type="ARBA" id="ARBA00012551"/>
    </source>
</evidence>
<dbReference type="PRINTS" id="PR01658">
    <property type="entry name" value="MCMPROTEIN2"/>
</dbReference>
<dbReference type="SUPFAM" id="SSF52540">
    <property type="entry name" value="P-loop containing nucleoside triphosphate hydrolases"/>
    <property type="match status" value="1"/>
</dbReference>
<dbReference type="Gene3D" id="3.30.1640.10">
    <property type="entry name" value="mini-chromosome maintenance (MCM) complex, chain A, domain 1"/>
    <property type="match status" value="1"/>
</dbReference>
<evidence type="ECO:0000256" key="10">
    <source>
        <dbReference type="ARBA" id="ARBA00022806"/>
    </source>
</evidence>
<keyword evidence="6" id="KW-0479">Metal-binding</keyword>
<dbReference type="PANTHER" id="PTHR11630">
    <property type="entry name" value="DNA REPLICATION LICENSING FACTOR MCM FAMILY MEMBER"/>
    <property type="match status" value="1"/>
</dbReference>
<evidence type="ECO:0000256" key="12">
    <source>
        <dbReference type="ARBA" id="ARBA00022840"/>
    </source>
</evidence>
<dbReference type="GO" id="GO:1902975">
    <property type="term" value="P:mitotic DNA replication initiation"/>
    <property type="evidence" value="ECO:0007669"/>
    <property type="project" value="TreeGrafter"/>
</dbReference>
<evidence type="ECO:0000256" key="7">
    <source>
        <dbReference type="ARBA" id="ARBA00022741"/>
    </source>
</evidence>
<keyword evidence="13" id="KW-0238">DNA-binding</keyword>
<evidence type="ECO:0000256" key="6">
    <source>
        <dbReference type="ARBA" id="ARBA00022723"/>
    </source>
</evidence>
<dbReference type="PANTHER" id="PTHR11630:SF44">
    <property type="entry name" value="DNA REPLICATION LICENSING FACTOR MCM2"/>
    <property type="match status" value="1"/>
</dbReference>
<feature type="compositionally biased region" description="Basic and acidic residues" evidence="18">
    <location>
        <begin position="68"/>
        <end position="80"/>
    </location>
</feature>
<dbReference type="Pfam" id="PF00493">
    <property type="entry name" value="MCM"/>
    <property type="match status" value="1"/>
</dbReference>
<dbReference type="PRINTS" id="PR01657">
    <property type="entry name" value="MCMFAMILY"/>
</dbReference>
<dbReference type="PROSITE" id="PS00847">
    <property type="entry name" value="MCM_1"/>
    <property type="match status" value="1"/>
</dbReference>
<comment type="subcellular location">
    <subcellularLocation>
        <location evidence="1">Nucleus</location>
    </subcellularLocation>
</comment>
<evidence type="ECO:0000256" key="2">
    <source>
        <dbReference type="ARBA" id="ARBA00008010"/>
    </source>
</evidence>
<evidence type="ECO:0000256" key="15">
    <source>
        <dbReference type="ARBA" id="ARBA00023306"/>
    </source>
</evidence>
<dbReference type="Gene3D" id="2.20.28.10">
    <property type="match status" value="1"/>
</dbReference>
<feature type="compositionally biased region" description="Acidic residues" evidence="18">
    <location>
        <begin position="45"/>
        <end position="60"/>
    </location>
</feature>
<organism evidence="20 21">
    <name type="scientific">Pleodorina starrii</name>
    <dbReference type="NCBI Taxonomy" id="330485"/>
    <lineage>
        <taxon>Eukaryota</taxon>
        <taxon>Viridiplantae</taxon>
        <taxon>Chlorophyta</taxon>
        <taxon>core chlorophytes</taxon>
        <taxon>Chlorophyceae</taxon>
        <taxon>CS clade</taxon>
        <taxon>Chlamydomonadales</taxon>
        <taxon>Volvocaceae</taxon>
        <taxon>Pleodorina</taxon>
    </lineage>
</organism>
<evidence type="ECO:0000313" key="20">
    <source>
        <dbReference type="EMBL" id="GLC52962.1"/>
    </source>
</evidence>
<evidence type="ECO:0000256" key="18">
    <source>
        <dbReference type="SAM" id="MobiDB-lite"/>
    </source>
</evidence>
<dbReference type="Gene3D" id="2.40.50.140">
    <property type="entry name" value="Nucleic acid-binding proteins"/>
    <property type="match status" value="1"/>
</dbReference>
<dbReference type="InterPro" id="IPR041562">
    <property type="entry name" value="MCM_lid"/>
</dbReference>
<dbReference type="Gene3D" id="3.40.50.300">
    <property type="entry name" value="P-loop containing nucleotide triphosphate hydrolases"/>
    <property type="match status" value="1"/>
</dbReference>
<keyword evidence="21" id="KW-1185">Reference proteome</keyword>
<dbReference type="Pfam" id="PF14551">
    <property type="entry name" value="MCM_N"/>
    <property type="match status" value="1"/>
</dbReference>
<evidence type="ECO:0000256" key="1">
    <source>
        <dbReference type="ARBA" id="ARBA00004123"/>
    </source>
</evidence>
<dbReference type="Proteomes" id="UP001165080">
    <property type="component" value="Unassembled WGS sequence"/>
</dbReference>
<dbReference type="GO" id="GO:0000727">
    <property type="term" value="P:double-strand break repair via break-induced replication"/>
    <property type="evidence" value="ECO:0007669"/>
    <property type="project" value="TreeGrafter"/>
</dbReference>
<evidence type="ECO:0000256" key="5">
    <source>
        <dbReference type="ARBA" id="ARBA00022705"/>
    </source>
</evidence>
<keyword evidence="9" id="KW-0378">Hydrolase</keyword>
<gene>
    <name evidence="20" type="primary">PLEST002414</name>
    <name evidence="20" type="ORF">PLESTB_000693200</name>
</gene>
<dbReference type="InterPro" id="IPR018525">
    <property type="entry name" value="MCM_CS"/>
</dbReference>
<dbReference type="GO" id="GO:0043138">
    <property type="term" value="F:3'-5' DNA helicase activity"/>
    <property type="evidence" value="ECO:0007669"/>
    <property type="project" value="TreeGrafter"/>
</dbReference>
<accession>A0A9W6F1J7</accession>
<dbReference type="EC" id="3.6.4.12" evidence="3"/>
<dbReference type="Pfam" id="PF23669">
    <property type="entry name" value="WHD_MCM2"/>
    <property type="match status" value="1"/>
</dbReference>
<dbReference type="GO" id="GO:0008270">
    <property type="term" value="F:zinc ion binding"/>
    <property type="evidence" value="ECO:0007669"/>
    <property type="project" value="UniProtKB-KW"/>
</dbReference>